<protein>
    <recommendedName>
        <fullName evidence="6">Heat shock protein 60</fullName>
    </recommendedName>
</protein>
<dbReference type="Proteomes" id="UP001157046">
    <property type="component" value="Unassembled WGS sequence"/>
</dbReference>
<dbReference type="EMBL" id="BSUY01000006">
    <property type="protein sequence ID" value="GMA84745.1"/>
    <property type="molecule type" value="Genomic_DNA"/>
</dbReference>
<dbReference type="Gene3D" id="1.10.560.10">
    <property type="entry name" value="GroEL-like equatorial domain"/>
    <property type="match status" value="1"/>
</dbReference>
<evidence type="ECO:0000256" key="2">
    <source>
        <dbReference type="ARBA" id="ARBA00023186"/>
    </source>
</evidence>
<dbReference type="Gene3D" id="3.30.260.10">
    <property type="entry name" value="TCP-1-like chaperonin intermediate domain"/>
    <property type="match status" value="1"/>
</dbReference>
<evidence type="ECO:0000313" key="5">
    <source>
        <dbReference type="Proteomes" id="UP001157046"/>
    </source>
</evidence>
<name>A0ABQ6JD36_9GAMM</name>
<accession>A0ABQ6JD36</accession>
<dbReference type="InterPro" id="IPR027409">
    <property type="entry name" value="GroEL-like_apical_dom_sf"/>
</dbReference>
<dbReference type="PANTHER" id="PTHR45633">
    <property type="entry name" value="60 KDA HEAT SHOCK PROTEIN, MITOCHONDRIAL"/>
    <property type="match status" value="1"/>
</dbReference>
<dbReference type="Pfam" id="PF00118">
    <property type="entry name" value="Cpn60_TCP1"/>
    <property type="match status" value="1"/>
</dbReference>
<sequence>MKGMKAVTVGMNPMDLKRGIDKAVQSAVEQLRTMSSPCDDDKAIAQVGTISANSDASIGKIIAEAMQKVGKEGVITVEDGSGFENELDVVEGMQFDRGYQSPYFVNDQQTMTAELEDPYVLLFDKNLKHP</sequence>
<evidence type="ECO:0008006" key="6">
    <source>
        <dbReference type="Google" id="ProtNLM"/>
    </source>
</evidence>
<dbReference type="InterPro" id="IPR027413">
    <property type="entry name" value="GROEL-like_equatorial_sf"/>
</dbReference>
<dbReference type="InterPro" id="IPR027410">
    <property type="entry name" value="TCP-1-like_intermed_sf"/>
</dbReference>
<dbReference type="SUPFAM" id="SSF54849">
    <property type="entry name" value="GroEL-intermediate domain like"/>
    <property type="match status" value="1"/>
</dbReference>
<reference evidence="5" key="1">
    <citation type="journal article" date="2019" name="Int. J. Syst. Evol. Microbiol.">
        <title>The Global Catalogue of Microorganisms (GCM) 10K type strain sequencing project: providing services to taxonomists for standard genome sequencing and annotation.</title>
        <authorList>
            <consortium name="The Broad Institute Genomics Platform"/>
            <consortium name="The Broad Institute Genome Sequencing Center for Infectious Disease"/>
            <person name="Wu L."/>
            <person name="Ma J."/>
        </authorList>
    </citation>
    <scope>NUCLEOTIDE SEQUENCE [LARGE SCALE GENOMIC DNA]</scope>
    <source>
        <strain evidence="5">NBRC 102030</strain>
    </source>
</reference>
<comment type="caution">
    <text evidence="4">The sequence shown here is derived from an EMBL/GenBank/DDBJ whole genome shotgun (WGS) entry which is preliminary data.</text>
</comment>
<dbReference type="Gene3D" id="3.50.7.10">
    <property type="entry name" value="GroEL"/>
    <property type="match status" value="1"/>
</dbReference>
<keyword evidence="2" id="KW-0143">Chaperone</keyword>
<dbReference type="InterPro" id="IPR001844">
    <property type="entry name" value="Cpn60/GroEL"/>
</dbReference>
<evidence type="ECO:0000256" key="1">
    <source>
        <dbReference type="ARBA" id="ARBA00006607"/>
    </source>
</evidence>
<organism evidence="4 5">
    <name type="scientific">Shewanella glacialipiscicola</name>
    <dbReference type="NCBI Taxonomy" id="614069"/>
    <lineage>
        <taxon>Bacteria</taxon>
        <taxon>Pseudomonadati</taxon>
        <taxon>Pseudomonadota</taxon>
        <taxon>Gammaproteobacteria</taxon>
        <taxon>Alteromonadales</taxon>
        <taxon>Shewanellaceae</taxon>
        <taxon>Shewanella</taxon>
    </lineage>
</organism>
<keyword evidence="3" id="KW-0413">Isomerase</keyword>
<dbReference type="InterPro" id="IPR002423">
    <property type="entry name" value="Cpn60/GroEL/TCP-1"/>
</dbReference>
<comment type="similarity">
    <text evidence="1">Belongs to the chaperonin (HSP60) family.</text>
</comment>
<evidence type="ECO:0000256" key="3">
    <source>
        <dbReference type="ARBA" id="ARBA00023235"/>
    </source>
</evidence>
<proteinExistence type="inferred from homology"/>
<gene>
    <name evidence="4" type="ORF">GCM10025855_42800</name>
</gene>
<evidence type="ECO:0000313" key="4">
    <source>
        <dbReference type="EMBL" id="GMA84745.1"/>
    </source>
</evidence>
<keyword evidence="5" id="KW-1185">Reference proteome</keyword>